<keyword evidence="7" id="KW-0175">Coiled coil</keyword>
<dbReference type="GO" id="GO:0030286">
    <property type="term" value="C:dynein complex"/>
    <property type="evidence" value="ECO:0007669"/>
    <property type="project" value="UniProtKB-KW"/>
</dbReference>
<evidence type="ECO:0000256" key="9">
    <source>
        <dbReference type="ARBA" id="ARBA00023175"/>
    </source>
</evidence>
<keyword evidence="6" id="KW-0243">Dynein</keyword>
<keyword evidence="5" id="KW-0067">ATP-binding</keyword>
<evidence type="ECO:0000259" key="12">
    <source>
        <dbReference type="Pfam" id="PF08393"/>
    </source>
</evidence>
<evidence type="ECO:0000256" key="7">
    <source>
        <dbReference type="ARBA" id="ARBA00023054"/>
    </source>
</evidence>
<keyword evidence="11" id="KW-0966">Cell projection</keyword>
<evidence type="ECO:0000256" key="1">
    <source>
        <dbReference type="ARBA" id="ARBA00004430"/>
    </source>
</evidence>
<dbReference type="PANTHER" id="PTHR10676:SF343">
    <property type="entry name" value="DYNEIN AXONEMAL HEAVY CHAIN 10"/>
    <property type="match status" value="1"/>
</dbReference>
<evidence type="ECO:0000256" key="3">
    <source>
        <dbReference type="ARBA" id="ARBA00022701"/>
    </source>
</evidence>
<feature type="non-terminal residue" evidence="13">
    <location>
        <position position="1"/>
    </location>
</feature>
<reference evidence="13" key="1">
    <citation type="submission" date="2021-02" db="EMBL/GenBank/DDBJ databases">
        <authorList>
            <person name="Nowell W R."/>
        </authorList>
    </citation>
    <scope>NUCLEOTIDE SEQUENCE</scope>
</reference>
<dbReference type="GO" id="GO:0051959">
    <property type="term" value="F:dynein light intermediate chain binding"/>
    <property type="evidence" value="ECO:0007669"/>
    <property type="project" value="InterPro"/>
</dbReference>
<dbReference type="Gene3D" id="1.10.287.2620">
    <property type="match status" value="1"/>
</dbReference>
<evidence type="ECO:0000256" key="2">
    <source>
        <dbReference type="ARBA" id="ARBA00022490"/>
    </source>
</evidence>
<evidence type="ECO:0000256" key="8">
    <source>
        <dbReference type="ARBA" id="ARBA00023069"/>
    </source>
</evidence>
<organism evidence="13 14">
    <name type="scientific">Adineta steineri</name>
    <dbReference type="NCBI Taxonomy" id="433720"/>
    <lineage>
        <taxon>Eukaryota</taxon>
        <taxon>Metazoa</taxon>
        <taxon>Spiralia</taxon>
        <taxon>Gnathifera</taxon>
        <taxon>Rotifera</taxon>
        <taxon>Eurotatoria</taxon>
        <taxon>Bdelloidea</taxon>
        <taxon>Adinetida</taxon>
        <taxon>Adinetidae</taxon>
        <taxon>Adineta</taxon>
    </lineage>
</organism>
<dbReference type="EMBL" id="CAJOBB010031500">
    <property type="protein sequence ID" value="CAF4451272.1"/>
    <property type="molecule type" value="Genomic_DNA"/>
</dbReference>
<gene>
    <name evidence="13" type="ORF">KXQ929_LOCUS53967</name>
</gene>
<dbReference type="GO" id="GO:0005524">
    <property type="term" value="F:ATP binding"/>
    <property type="evidence" value="ECO:0007669"/>
    <property type="project" value="UniProtKB-KW"/>
</dbReference>
<dbReference type="Pfam" id="PF08393">
    <property type="entry name" value="DHC_N2"/>
    <property type="match status" value="1"/>
</dbReference>
<evidence type="ECO:0000313" key="13">
    <source>
        <dbReference type="EMBL" id="CAF4451272.1"/>
    </source>
</evidence>
<keyword evidence="10" id="KW-0206">Cytoskeleton</keyword>
<dbReference type="GO" id="GO:0060294">
    <property type="term" value="P:cilium movement involved in cell motility"/>
    <property type="evidence" value="ECO:0007669"/>
    <property type="project" value="TreeGrafter"/>
</dbReference>
<evidence type="ECO:0000313" key="14">
    <source>
        <dbReference type="Proteomes" id="UP000663868"/>
    </source>
</evidence>
<feature type="non-terminal residue" evidence="13">
    <location>
        <position position="110"/>
    </location>
</feature>
<name>A0A820S1S4_9BILA</name>
<keyword evidence="3" id="KW-0493">Microtubule</keyword>
<dbReference type="GO" id="GO:0005874">
    <property type="term" value="C:microtubule"/>
    <property type="evidence" value="ECO:0007669"/>
    <property type="project" value="UniProtKB-KW"/>
</dbReference>
<dbReference type="GO" id="GO:0045505">
    <property type="term" value="F:dynein intermediate chain binding"/>
    <property type="evidence" value="ECO:0007669"/>
    <property type="project" value="InterPro"/>
</dbReference>
<keyword evidence="2" id="KW-0963">Cytoplasm</keyword>
<dbReference type="PANTHER" id="PTHR10676">
    <property type="entry name" value="DYNEIN HEAVY CHAIN FAMILY PROTEIN"/>
    <property type="match status" value="1"/>
</dbReference>
<dbReference type="GO" id="GO:0005930">
    <property type="term" value="C:axoneme"/>
    <property type="evidence" value="ECO:0007669"/>
    <property type="project" value="UniProtKB-SubCell"/>
</dbReference>
<dbReference type="InterPro" id="IPR026983">
    <property type="entry name" value="DHC"/>
</dbReference>
<evidence type="ECO:0000256" key="6">
    <source>
        <dbReference type="ARBA" id="ARBA00023017"/>
    </source>
</evidence>
<dbReference type="FunFam" id="1.10.287.2620:FF:000002">
    <property type="entry name" value="Dynein heavy chain 2, axonemal"/>
    <property type="match status" value="1"/>
</dbReference>
<proteinExistence type="predicted"/>
<accession>A0A820S1S4</accession>
<keyword evidence="8" id="KW-0969">Cilium</keyword>
<evidence type="ECO:0000256" key="10">
    <source>
        <dbReference type="ARBA" id="ARBA00023212"/>
    </source>
</evidence>
<dbReference type="AlphaFoldDB" id="A0A820S1S4"/>
<evidence type="ECO:0000256" key="4">
    <source>
        <dbReference type="ARBA" id="ARBA00022741"/>
    </source>
</evidence>
<protein>
    <recommendedName>
        <fullName evidence="12">Dynein heavy chain linker domain-containing protein</fullName>
    </recommendedName>
</protein>
<dbReference type="GO" id="GO:0008569">
    <property type="term" value="F:minus-end-directed microtubule motor activity"/>
    <property type="evidence" value="ECO:0007669"/>
    <property type="project" value="TreeGrafter"/>
</dbReference>
<evidence type="ECO:0000256" key="11">
    <source>
        <dbReference type="ARBA" id="ARBA00023273"/>
    </source>
</evidence>
<evidence type="ECO:0000256" key="5">
    <source>
        <dbReference type="ARBA" id="ARBA00022840"/>
    </source>
</evidence>
<feature type="domain" description="Dynein heavy chain linker" evidence="12">
    <location>
        <begin position="1"/>
        <end position="96"/>
    </location>
</feature>
<dbReference type="Proteomes" id="UP000663868">
    <property type="component" value="Unassembled WGS sequence"/>
</dbReference>
<comment type="caution">
    <text evidence="13">The sequence shown here is derived from an EMBL/GenBank/DDBJ whole genome shotgun (WGS) entry which is preliminary data.</text>
</comment>
<keyword evidence="9" id="KW-0505">Motor protein</keyword>
<comment type="subcellular location">
    <subcellularLocation>
        <location evidence="1">Cytoplasm</location>
        <location evidence="1">Cytoskeleton</location>
        <location evidence="1">Cilium axoneme</location>
    </subcellularLocation>
</comment>
<keyword evidence="4" id="KW-0547">Nucleotide-binding</keyword>
<sequence>FRSSLPIMVDLKNEALRERHWKQIIQETNIDIDLTSNVLTLENIFQMNLYQYNDILQNILQTAIKELQIEKNLKDIQQQWNTMHFQIHKHIRNTTIQQDRSSFIIAGVYD</sequence>
<dbReference type="GO" id="GO:0097729">
    <property type="term" value="C:9+2 motile cilium"/>
    <property type="evidence" value="ECO:0007669"/>
    <property type="project" value="TreeGrafter"/>
</dbReference>
<dbReference type="InterPro" id="IPR013602">
    <property type="entry name" value="Dynein_heavy_linker"/>
</dbReference>